<evidence type="ECO:0000256" key="1">
    <source>
        <dbReference type="SAM" id="Phobius"/>
    </source>
</evidence>
<name>A0A926E186_9FIRM</name>
<protein>
    <submittedName>
        <fullName evidence="2">DUF2752 domain-containing protein</fullName>
    </submittedName>
</protein>
<dbReference type="Proteomes" id="UP000610760">
    <property type="component" value="Unassembled WGS sequence"/>
</dbReference>
<proteinExistence type="predicted"/>
<accession>A0A926E186</accession>
<evidence type="ECO:0000313" key="2">
    <source>
        <dbReference type="EMBL" id="MBC8559107.1"/>
    </source>
</evidence>
<dbReference type="InterPro" id="IPR021215">
    <property type="entry name" value="DUF2752"/>
</dbReference>
<feature type="transmembrane region" description="Helical" evidence="1">
    <location>
        <begin position="64"/>
        <end position="84"/>
    </location>
</feature>
<feature type="transmembrane region" description="Helical" evidence="1">
    <location>
        <begin position="96"/>
        <end position="117"/>
    </location>
</feature>
<sequence length="141" mass="16563">MIQRKRGSMKNRKKWFWGLIAAALVVLVFTWGCPIRNVTGFPCPGCGMTRAYLSAFRLDFQSAFYWHPLWFLAVPLIFAAIFRPQGIFKNKRADNILWISLAVLFLGVYILRMILFFPHTPPMDYNRDSIFYQIFTWITSL</sequence>
<keyword evidence="1" id="KW-0812">Transmembrane</keyword>
<keyword evidence="1" id="KW-0472">Membrane</keyword>
<evidence type="ECO:0000313" key="3">
    <source>
        <dbReference type="Proteomes" id="UP000610760"/>
    </source>
</evidence>
<dbReference type="EMBL" id="JACRSV010000001">
    <property type="protein sequence ID" value="MBC8559107.1"/>
    <property type="molecule type" value="Genomic_DNA"/>
</dbReference>
<comment type="caution">
    <text evidence="2">The sequence shown here is derived from an EMBL/GenBank/DDBJ whole genome shotgun (WGS) entry which is preliminary data.</text>
</comment>
<keyword evidence="3" id="KW-1185">Reference proteome</keyword>
<dbReference type="RefSeq" id="WP_249293996.1">
    <property type="nucleotide sequence ID" value="NZ_JACRSV010000001.1"/>
</dbReference>
<gene>
    <name evidence="2" type="ORF">H8710_03370</name>
</gene>
<organism evidence="2 3">
    <name type="scientific">Fumia xinanensis</name>
    <dbReference type="NCBI Taxonomy" id="2763659"/>
    <lineage>
        <taxon>Bacteria</taxon>
        <taxon>Bacillati</taxon>
        <taxon>Bacillota</taxon>
        <taxon>Clostridia</taxon>
        <taxon>Eubacteriales</taxon>
        <taxon>Oscillospiraceae</taxon>
        <taxon>Fumia</taxon>
    </lineage>
</organism>
<keyword evidence="1" id="KW-1133">Transmembrane helix</keyword>
<dbReference type="Pfam" id="PF10825">
    <property type="entry name" value="DUF2752"/>
    <property type="match status" value="1"/>
</dbReference>
<reference evidence="2" key="1">
    <citation type="submission" date="2020-08" db="EMBL/GenBank/DDBJ databases">
        <title>Genome public.</title>
        <authorList>
            <person name="Liu C."/>
            <person name="Sun Q."/>
        </authorList>
    </citation>
    <scope>NUCLEOTIDE SEQUENCE</scope>
    <source>
        <strain evidence="2">NSJ-33</strain>
    </source>
</reference>
<dbReference type="AlphaFoldDB" id="A0A926E186"/>